<name>A0A1G8V5J5_9HYPH</name>
<keyword evidence="5" id="KW-0347">Helicase</keyword>
<dbReference type="SUPFAM" id="SSF48024">
    <property type="entry name" value="N-terminal domain of DnaB helicase"/>
    <property type="match status" value="1"/>
</dbReference>
<dbReference type="InterPro" id="IPR036185">
    <property type="entry name" value="DNA_heli_DnaB-like_N_sf"/>
</dbReference>
<dbReference type="GO" id="GO:0005524">
    <property type="term" value="F:ATP binding"/>
    <property type="evidence" value="ECO:0007669"/>
    <property type="project" value="InterPro"/>
</dbReference>
<evidence type="ECO:0000256" key="3">
    <source>
        <dbReference type="ARBA" id="ARBA00023125"/>
    </source>
</evidence>
<keyword evidence="6" id="KW-1185">Reference proteome</keyword>
<evidence type="ECO:0000256" key="1">
    <source>
        <dbReference type="ARBA" id="ARBA00022515"/>
    </source>
</evidence>
<evidence type="ECO:0000256" key="2">
    <source>
        <dbReference type="ARBA" id="ARBA00022705"/>
    </source>
</evidence>
<dbReference type="GO" id="GO:0003677">
    <property type="term" value="F:DNA binding"/>
    <property type="evidence" value="ECO:0007669"/>
    <property type="project" value="UniProtKB-KW"/>
</dbReference>
<keyword evidence="1" id="KW-0639">Primosome</keyword>
<dbReference type="InterPro" id="IPR007693">
    <property type="entry name" value="DNA_helicase_DnaB-like_N"/>
</dbReference>
<dbReference type="Proteomes" id="UP000198894">
    <property type="component" value="Unassembled WGS sequence"/>
</dbReference>
<organism evidence="5 6">
    <name type="scientific">Mesorhizobium muleiense</name>
    <dbReference type="NCBI Taxonomy" id="1004279"/>
    <lineage>
        <taxon>Bacteria</taxon>
        <taxon>Pseudomonadati</taxon>
        <taxon>Pseudomonadota</taxon>
        <taxon>Alphaproteobacteria</taxon>
        <taxon>Hyphomicrobiales</taxon>
        <taxon>Phyllobacteriaceae</taxon>
        <taxon>Mesorhizobium</taxon>
    </lineage>
</organism>
<proteinExistence type="predicted"/>
<keyword evidence="5" id="KW-0378">Hydrolase</keyword>
<dbReference type="AlphaFoldDB" id="A0A1G8V5J5"/>
<feature type="domain" description="DNA helicase DnaB-like N-terminal" evidence="4">
    <location>
        <begin position="13"/>
        <end position="50"/>
    </location>
</feature>
<protein>
    <submittedName>
        <fullName evidence="5">Replicative DNA helicase</fullName>
    </submittedName>
</protein>
<evidence type="ECO:0000313" key="5">
    <source>
        <dbReference type="EMBL" id="SDJ60615.1"/>
    </source>
</evidence>
<dbReference type="GO" id="GO:1990077">
    <property type="term" value="C:primosome complex"/>
    <property type="evidence" value="ECO:0007669"/>
    <property type="project" value="UniProtKB-KW"/>
</dbReference>
<dbReference type="GO" id="GO:0006269">
    <property type="term" value="P:DNA replication, synthesis of primer"/>
    <property type="evidence" value="ECO:0007669"/>
    <property type="project" value="UniProtKB-KW"/>
</dbReference>
<evidence type="ECO:0000313" key="6">
    <source>
        <dbReference type="Proteomes" id="UP000198894"/>
    </source>
</evidence>
<keyword evidence="2" id="KW-0235">DNA replication</keyword>
<dbReference type="Pfam" id="PF00772">
    <property type="entry name" value="DnaB"/>
    <property type="match status" value="1"/>
</dbReference>
<dbReference type="GO" id="GO:0003678">
    <property type="term" value="F:DNA helicase activity"/>
    <property type="evidence" value="ECO:0007669"/>
    <property type="project" value="InterPro"/>
</dbReference>
<accession>A0A1G8V5J5</accession>
<sequence length="59" mass="6838">MNTHPREFRLPFPDAIEAEQPLLGAILNSNDAYWRVAGFLKPNHFADKPTARFTKLWAR</sequence>
<evidence type="ECO:0000259" key="4">
    <source>
        <dbReference type="Pfam" id="PF00772"/>
    </source>
</evidence>
<dbReference type="EMBL" id="FNEE01000007">
    <property type="protein sequence ID" value="SDJ60615.1"/>
    <property type="molecule type" value="Genomic_DNA"/>
</dbReference>
<keyword evidence="5" id="KW-0067">ATP-binding</keyword>
<reference evidence="6" key="1">
    <citation type="submission" date="2016-10" db="EMBL/GenBank/DDBJ databases">
        <authorList>
            <person name="Varghese N."/>
            <person name="Submissions S."/>
        </authorList>
    </citation>
    <scope>NUCLEOTIDE SEQUENCE [LARGE SCALE GENOMIC DNA]</scope>
    <source>
        <strain evidence="6">CGMCC 1.11022</strain>
    </source>
</reference>
<dbReference type="Gene3D" id="1.10.860.10">
    <property type="entry name" value="DNAb Helicase, Chain A"/>
    <property type="match status" value="1"/>
</dbReference>
<gene>
    <name evidence="5" type="ORF">SAMN05428953_107193</name>
</gene>
<keyword evidence="5" id="KW-0547">Nucleotide-binding</keyword>
<dbReference type="InterPro" id="IPR016136">
    <property type="entry name" value="DNA_helicase_N/primase_C"/>
</dbReference>
<keyword evidence="3" id="KW-0238">DNA-binding</keyword>